<comment type="caution">
    <text evidence="1">The sequence shown here is derived from an EMBL/GenBank/DDBJ whole genome shotgun (WGS) entry which is preliminary data.</text>
</comment>
<protein>
    <submittedName>
        <fullName evidence="1">Biotin--[acetyl-CoA-carboxylase] ligase</fullName>
    </submittedName>
</protein>
<dbReference type="EMBL" id="BTPU01000036">
    <property type="protein sequence ID" value="GMQ63225.1"/>
    <property type="molecule type" value="Genomic_DNA"/>
</dbReference>
<sequence>MKEKIIQLLNEADDYISGEEISKQLGVSRTAIWKVINRLKEEGYEIESVTRKGYRLLSSPDILNSEELHYNLNTEIIGNKIINFDKLDSTNQQAKKLALEGSKSGTVVIAEEQTAGKGRRGKMWVSPPGTGIWMSIILRPSIMPENASMLTLVAGLAVCKAVREITSLEAAIKWPNDIVVNGKKICGLLTEMNSEIDFINFVVVGIGINVNIEKFPAELDNIATSLMIEGNQSYQRKRLVKRTLEIFEDYYKKYLETEDLTKMIKEYNEHCINIGRKVTVTGRKQGITGNVKCVTNKGELIVTNQQGEDIVVTSGEVSVRGIYGYV</sequence>
<dbReference type="Proteomes" id="UP001374599">
    <property type="component" value="Unassembled WGS sequence"/>
</dbReference>
<accession>A0ACB5UK15</accession>
<keyword evidence="2" id="KW-1185">Reference proteome</keyword>
<name>A0ACB5UK15_9FIRM</name>
<keyword evidence="1" id="KW-0436">Ligase</keyword>
<gene>
    <name evidence="1" type="ORF">AN2V17_24580</name>
</gene>
<organism evidence="1 2">
    <name type="scientific">Vallitalea maricola</name>
    <dbReference type="NCBI Taxonomy" id="3074433"/>
    <lineage>
        <taxon>Bacteria</taxon>
        <taxon>Bacillati</taxon>
        <taxon>Bacillota</taxon>
        <taxon>Clostridia</taxon>
        <taxon>Lachnospirales</taxon>
        <taxon>Vallitaleaceae</taxon>
        <taxon>Vallitalea</taxon>
    </lineage>
</organism>
<reference evidence="1" key="1">
    <citation type="submission" date="2023-09" db="EMBL/GenBank/DDBJ databases">
        <title>Vallitalea sediminicola and Vallitalea maricola sp. nov., anaerobic bacteria isolated from marine sediment.</title>
        <authorList>
            <person name="Hirano S."/>
            <person name="Maeda A."/>
            <person name="Terahara T."/>
            <person name="Mori K."/>
            <person name="Hamada M."/>
            <person name="Matsumoto R."/>
            <person name="Kobayashi T."/>
        </authorList>
    </citation>
    <scope>NUCLEOTIDE SEQUENCE</scope>
    <source>
        <strain evidence="1">AN17-2</strain>
    </source>
</reference>
<proteinExistence type="predicted"/>
<evidence type="ECO:0000313" key="2">
    <source>
        <dbReference type="Proteomes" id="UP001374599"/>
    </source>
</evidence>
<evidence type="ECO:0000313" key="1">
    <source>
        <dbReference type="EMBL" id="GMQ63225.1"/>
    </source>
</evidence>